<accession>A0A9W6BK80</accession>
<reference evidence="1 2" key="1">
    <citation type="journal article" date="2023" name="Commun. Biol.">
        <title>Reorganization of the ancestral sex-determining regions during the evolution of trioecy in Pleodorina starrii.</title>
        <authorList>
            <person name="Takahashi K."/>
            <person name="Suzuki S."/>
            <person name="Kawai-Toyooka H."/>
            <person name="Yamamoto K."/>
            <person name="Hamaji T."/>
            <person name="Ootsuki R."/>
            <person name="Yamaguchi H."/>
            <person name="Kawachi M."/>
            <person name="Higashiyama T."/>
            <person name="Nozaki H."/>
        </authorList>
    </citation>
    <scope>NUCLEOTIDE SEQUENCE [LARGE SCALE GENOMIC DNA]</scope>
    <source>
        <strain evidence="1 2">NIES-4479</strain>
    </source>
</reference>
<protein>
    <submittedName>
        <fullName evidence="1">Uncharacterized protein</fullName>
    </submittedName>
</protein>
<name>A0A9W6BK80_9CHLO</name>
<evidence type="ECO:0000313" key="2">
    <source>
        <dbReference type="Proteomes" id="UP001165080"/>
    </source>
</evidence>
<sequence>MPGRRQQPPMKKPYMSGGDAGNAAMAAAIAAHEYASVDPETCTSTLPSWSCHSQSYRGQFGGCSFWRTLFGRRRSNKVAPTTPAGRRQCVVIKAANRMPDLVDVDDERTTGTTTQAGGHVTTGEGLPAAYHVLRRVAVGLK</sequence>
<proteinExistence type="predicted"/>
<dbReference type="EMBL" id="BRXU01000007">
    <property type="protein sequence ID" value="GLC52941.1"/>
    <property type="molecule type" value="Genomic_DNA"/>
</dbReference>
<keyword evidence="2" id="KW-1185">Reference proteome</keyword>
<dbReference type="AlphaFoldDB" id="A0A9W6BK80"/>
<dbReference type="Proteomes" id="UP001165080">
    <property type="component" value="Unassembled WGS sequence"/>
</dbReference>
<organism evidence="1 2">
    <name type="scientific">Pleodorina starrii</name>
    <dbReference type="NCBI Taxonomy" id="330485"/>
    <lineage>
        <taxon>Eukaryota</taxon>
        <taxon>Viridiplantae</taxon>
        <taxon>Chlorophyta</taxon>
        <taxon>core chlorophytes</taxon>
        <taxon>Chlorophyceae</taxon>
        <taxon>CS clade</taxon>
        <taxon>Chlamydomonadales</taxon>
        <taxon>Volvocaceae</taxon>
        <taxon>Pleodorina</taxon>
    </lineage>
</organism>
<evidence type="ECO:0000313" key="1">
    <source>
        <dbReference type="EMBL" id="GLC52941.1"/>
    </source>
</evidence>
<comment type="caution">
    <text evidence="1">The sequence shown here is derived from an EMBL/GenBank/DDBJ whole genome shotgun (WGS) entry which is preliminary data.</text>
</comment>
<gene>
    <name evidence="1" type="primary">PLESTBF000351</name>
    <name evidence="1" type="ORF">PLESTB_000690600</name>
</gene>